<dbReference type="InterPro" id="IPR001647">
    <property type="entry name" value="HTH_TetR"/>
</dbReference>
<dbReference type="AlphaFoldDB" id="A0AA86L2Y0"/>
<dbReference type="EMBL" id="CP012199">
    <property type="protein sequence ID" value="AMG73432.1"/>
    <property type="molecule type" value="Genomic_DNA"/>
</dbReference>
<dbReference type="PROSITE" id="PS50977">
    <property type="entry name" value="HTH_TETR_2"/>
    <property type="match status" value="1"/>
</dbReference>
<dbReference type="SUPFAM" id="SSF48498">
    <property type="entry name" value="Tetracyclin repressor-like, C-terminal domain"/>
    <property type="match status" value="1"/>
</dbReference>
<keyword evidence="1 2" id="KW-0238">DNA-binding</keyword>
<evidence type="ECO:0000313" key="5">
    <source>
        <dbReference type="Proteomes" id="UP000058599"/>
    </source>
</evidence>
<dbReference type="Pfam" id="PF00440">
    <property type="entry name" value="TetR_N"/>
    <property type="match status" value="1"/>
</dbReference>
<proteinExistence type="predicted"/>
<dbReference type="Gene3D" id="1.10.357.10">
    <property type="entry name" value="Tetracycline Repressor, domain 2"/>
    <property type="match status" value="1"/>
</dbReference>
<dbReference type="InterPro" id="IPR036271">
    <property type="entry name" value="Tet_transcr_reg_TetR-rel_C_sf"/>
</dbReference>
<organism evidence="4 5">
    <name type="scientific">Sphingopyxis granuli</name>
    <dbReference type="NCBI Taxonomy" id="267128"/>
    <lineage>
        <taxon>Bacteria</taxon>
        <taxon>Pseudomonadati</taxon>
        <taxon>Pseudomonadota</taxon>
        <taxon>Alphaproteobacteria</taxon>
        <taxon>Sphingomonadales</taxon>
        <taxon>Sphingomonadaceae</taxon>
        <taxon>Sphingopyxis</taxon>
    </lineage>
</organism>
<feature type="domain" description="HTH tetR-type" evidence="3">
    <location>
        <begin position="15"/>
        <end position="75"/>
    </location>
</feature>
<sequence>MRKTQKSVTRAERSEEIARTIFAAAFHVVGREGYAEASVSKITARAKVASGTFYNYFESRQDLFDQLLPTLGEQLLVSIRAACGTSTGIERERRRIAAYFDFCHENPGFLRILNEAEVFAPKAFAQHFSNLAAGYARALHRGHERGEMPELSEEEIEPMIYMLMGARSYLTYLWLATPPAMRRARAEELVDAYVKLAERALFKA</sequence>
<dbReference type="KEGG" id="sgi:SGRAN_1039"/>
<dbReference type="SUPFAM" id="SSF46689">
    <property type="entry name" value="Homeodomain-like"/>
    <property type="match status" value="1"/>
</dbReference>
<dbReference type="PANTHER" id="PTHR43479">
    <property type="entry name" value="ACREF/ENVCD OPERON REPRESSOR-RELATED"/>
    <property type="match status" value="1"/>
</dbReference>
<protein>
    <submittedName>
        <fullName evidence="4">Transcriptional regulatory protein</fullName>
    </submittedName>
</protein>
<feature type="DNA-binding region" description="H-T-H motif" evidence="2">
    <location>
        <begin position="38"/>
        <end position="57"/>
    </location>
</feature>
<evidence type="ECO:0000256" key="2">
    <source>
        <dbReference type="PROSITE-ProRule" id="PRU00335"/>
    </source>
</evidence>
<keyword evidence="5" id="KW-1185">Reference proteome</keyword>
<accession>A0AA86L2Y0</accession>
<gene>
    <name evidence="4" type="ORF">SGRAN_1039</name>
</gene>
<name>A0AA86L2Y0_9SPHN</name>
<evidence type="ECO:0000259" key="3">
    <source>
        <dbReference type="PROSITE" id="PS50977"/>
    </source>
</evidence>
<dbReference type="GO" id="GO:0003677">
    <property type="term" value="F:DNA binding"/>
    <property type="evidence" value="ECO:0007669"/>
    <property type="project" value="UniProtKB-UniRule"/>
</dbReference>
<dbReference type="PRINTS" id="PR00455">
    <property type="entry name" value="HTHTETR"/>
</dbReference>
<evidence type="ECO:0000256" key="1">
    <source>
        <dbReference type="ARBA" id="ARBA00023125"/>
    </source>
</evidence>
<reference evidence="4 5" key="1">
    <citation type="journal article" date="2016" name="BMC Genomics">
        <title>Genomic analysis of the nitrate-respiring Sphingopyxis granuli (formerly Sphingomonas macrogoltabida) strain TFA.</title>
        <authorList>
            <person name="Garcia-Romero I."/>
            <person name="Perez-Pulido A.J."/>
            <person name="Gonzalez-Flores Y.E."/>
            <person name="Reyes-Ramirez F."/>
            <person name="Santero E."/>
            <person name="Floriano B."/>
        </authorList>
    </citation>
    <scope>NUCLEOTIDE SEQUENCE [LARGE SCALE GENOMIC DNA]</scope>
    <source>
        <strain evidence="4 5">TFA</strain>
    </source>
</reference>
<dbReference type="PANTHER" id="PTHR43479:SF11">
    <property type="entry name" value="ACREF_ENVCD OPERON REPRESSOR-RELATED"/>
    <property type="match status" value="1"/>
</dbReference>
<evidence type="ECO:0000313" key="4">
    <source>
        <dbReference type="EMBL" id="AMG73432.1"/>
    </source>
</evidence>
<dbReference type="InterPro" id="IPR050624">
    <property type="entry name" value="HTH-type_Tx_Regulator"/>
</dbReference>
<dbReference type="Proteomes" id="UP000058599">
    <property type="component" value="Chromosome"/>
</dbReference>
<dbReference type="InterPro" id="IPR009057">
    <property type="entry name" value="Homeodomain-like_sf"/>
</dbReference>